<evidence type="ECO:0000256" key="5">
    <source>
        <dbReference type="ARBA" id="ARBA00022759"/>
    </source>
</evidence>
<keyword evidence="4 8" id="KW-0479">Metal-binding</keyword>
<dbReference type="InterPro" id="IPR001279">
    <property type="entry name" value="Metallo-B-lactamas"/>
</dbReference>
<proteinExistence type="inferred from homology"/>
<feature type="binding site" evidence="8">
    <location>
        <position position="63"/>
    </location>
    <ligand>
        <name>Zn(2+)</name>
        <dbReference type="ChEBI" id="CHEBI:29105"/>
        <label>1</label>
        <note>catalytic</note>
    </ligand>
</feature>
<keyword evidence="11" id="KW-1185">Reference proteome</keyword>
<feature type="binding site" evidence="8">
    <location>
        <position position="67"/>
    </location>
    <ligand>
        <name>Zn(2+)</name>
        <dbReference type="ChEBI" id="CHEBI:29105"/>
        <label>2</label>
        <note>catalytic</note>
    </ligand>
</feature>
<evidence type="ECO:0000256" key="7">
    <source>
        <dbReference type="ARBA" id="ARBA00022833"/>
    </source>
</evidence>
<comment type="caution">
    <text evidence="10">The sequence shown here is derived from an EMBL/GenBank/DDBJ whole genome shotgun (WGS) entry which is preliminary data.</text>
</comment>
<feature type="binding site" evidence="8">
    <location>
        <position position="68"/>
    </location>
    <ligand>
        <name>Zn(2+)</name>
        <dbReference type="ChEBI" id="CHEBI:29105"/>
        <label>2</label>
        <note>catalytic</note>
    </ligand>
</feature>
<keyword evidence="5 8" id="KW-0255">Endonuclease</keyword>
<organism evidence="10 11">
    <name type="scientific">Alicyclobacillus sendaiensis PA2</name>
    <dbReference type="NCBI Taxonomy" id="3029425"/>
    <lineage>
        <taxon>Bacteria</taxon>
        <taxon>Bacillati</taxon>
        <taxon>Bacillota</taxon>
        <taxon>Bacilli</taxon>
        <taxon>Bacillales</taxon>
        <taxon>Alicyclobacillaceae</taxon>
        <taxon>Alicyclobacillus</taxon>
    </lineage>
</organism>
<dbReference type="NCBIfam" id="NF000801">
    <property type="entry name" value="PRK00055.1-3"/>
    <property type="match status" value="1"/>
</dbReference>
<sequence>MELIFLGTGAGAPSRRRNVTAIALRLTRGDSTVWLFDCGEATQHRMFDAPFGPNRVDRVFITHLHGDHIFGLPGLLSTRSFPDNVGPLRLYGPPGIQAFVRATLDGSHTHLSYEIEFHEWTSPEPAPVREGLYTVRAALLDHAIPSYGYRIEEAPFPGRLHADRLLAEGLEPGPLWAQLKAGRDVALPDGRRLCAADFVDPAEPGRVIAILGDTRPCRAAVELARGADCLVHEATFLDRHAHLASAFFHSTARQAAEIAREAEAKCLILTHLSARYERAEEDEILAEARSVFPNTLLAHDGMTHEVTRRKRDG</sequence>
<feature type="domain" description="Metallo-beta-lactamase" evidence="9">
    <location>
        <begin position="203"/>
        <end position="271"/>
    </location>
</feature>
<feature type="binding site" evidence="8">
    <location>
        <position position="271"/>
    </location>
    <ligand>
        <name>Zn(2+)</name>
        <dbReference type="ChEBI" id="CHEBI:29105"/>
        <label>2</label>
        <note>catalytic</note>
    </ligand>
</feature>
<dbReference type="Gene3D" id="3.60.15.10">
    <property type="entry name" value="Ribonuclease Z/Hydroxyacylglutathione hydrolase-like"/>
    <property type="match status" value="1"/>
</dbReference>
<feature type="binding site" evidence="8">
    <location>
        <position position="213"/>
    </location>
    <ligand>
        <name>Zn(2+)</name>
        <dbReference type="ChEBI" id="CHEBI:29105"/>
        <label>2</label>
        <note>catalytic</note>
    </ligand>
</feature>
<evidence type="ECO:0000259" key="9">
    <source>
        <dbReference type="Pfam" id="PF12706"/>
    </source>
</evidence>
<dbReference type="Pfam" id="PF23023">
    <property type="entry name" value="Anti-Pycsar_Apyc1"/>
    <property type="match status" value="1"/>
</dbReference>
<reference evidence="10 11" key="1">
    <citation type="submission" date="2023-04" db="EMBL/GenBank/DDBJ databases">
        <title>A. sendaiensis sub sp. chiapanensis a novel subspecie with specific adaptation in bacterial cell wall isolated from an active volcano.</title>
        <authorList>
            <person name="Alvarez Gutierrez P.E."/>
            <person name="Ortiz Cortes L.Y."/>
        </authorList>
    </citation>
    <scope>NUCLEOTIDE SEQUENCE [LARGE SCALE GENOMIC DNA]</scope>
    <source>
        <strain evidence="10 11">PA2</strain>
    </source>
</reference>
<comment type="catalytic activity">
    <reaction evidence="8">
        <text>Endonucleolytic cleavage of RNA, removing extra 3' nucleotides from tRNA precursor, generating 3' termini of tRNAs. A 3'-hydroxy group is left at the tRNA terminus and a 5'-phosphoryl group is left at the trailer molecule.</text>
        <dbReference type="EC" id="3.1.26.11"/>
    </reaction>
</comment>
<feature type="binding site" evidence="8">
    <location>
        <position position="65"/>
    </location>
    <ligand>
        <name>Zn(2+)</name>
        <dbReference type="ChEBI" id="CHEBI:29105"/>
        <label>1</label>
        <note>catalytic</note>
    </ligand>
</feature>
<accession>A0ABT6XXI7</accession>
<name>A0ABT6XXI7_ALISE</name>
<dbReference type="InterPro" id="IPR013471">
    <property type="entry name" value="RNase_Z/BN"/>
</dbReference>
<dbReference type="CDD" id="cd07717">
    <property type="entry name" value="RNaseZ_ZiPD-like_MBL-fold"/>
    <property type="match status" value="1"/>
</dbReference>
<gene>
    <name evidence="8 10" type="primary">rnz</name>
    <name evidence="10" type="ORF">QID03_06345</name>
</gene>
<comment type="similarity">
    <text evidence="8">Belongs to the RNase Z family.</text>
</comment>
<dbReference type="Pfam" id="PF12706">
    <property type="entry name" value="Lactamase_B_2"/>
    <property type="match status" value="1"/>
</dbReference>
<evidence type="ECO:0000256" key="1">
    <source>
        <dbReference type="ARBA" id="ARBA00011738"/>
    </source>
</evidence>
<evidence type="ECO:0000256" key="6">
    <source>
        <dbReference type="ARBA" id="ARBA00022801"/>
    </source>
</evidence>
<protein>
    <recommendedName>
        <fullName evidence="8">Ribonuclease Z</fullName>
        <shortName evidence="8">RNase Z</shortName>
        <ecNumber evidence="8">3.1.26.11</ecNumber>
    </recommendedName>
    <alternativeName>
        <fullName evidence="8">tRNA 3 endonuclease</fullName>
    </alternativeName>
    <alternativeName>
        <fullName evidence="8">tRNase Z</fullName>
    </alternativeName>
</protein>
<dbReference type="PANTHER" id="PTHR46018">
    <property type="entry name" value="ZINC PHOSPHODIESTERASE ELAC PROTEIN 1"/>
    <property type="match status" value="1"/>
</dbReference>
<dbReference type="InterPro" id="IPR036866">
    <property type="entry name" value="RibonucZ/Hydroxyglut_hydro"/>
</dbReference>
<evidence type="ECO:0000313" key="10">
    <source>
        <dbReference type="EMBL" id="MDI9259805.1"/>
    </source>
</evidence>
<feature type="binding site" evidence="8">
    <location>
        <position position="142"/>
    </location>
    <ligand>
        <name>Zn(2+)</name>
        <dbReference type="ChEBI" id="CHEBI:29105"/>
        <label>1</label>
        <note>catalytic</note>
    </ligand>
</feature>
<comment type="function">
    <text evidence="8">Zinc phosphodiesterase, which displays some tRNA 3'-processing endonuclease activity. Probably involved in tRNA maturation, by removing a 3'-trailer from precursor tRNA.</text>
</comment>
<keyword evidence="2 8" id="KW-0819">tRNA processing</keyword>
<feature type="active site" description="Proton acceptor" evidence="8">
    <location>
        <position position="67"/>
    </location>
</feature>
<dbReference type="EMBL" id="JASGCB010000007">
    <property type="protein sequence ID" value="MDI9259805.1"/>
    <property type="molecule type" value="Genomic_DNA"/>
</dbReference>
<feature type="binding site" evidence="8">
    <location>
        <position position="213"/>
    </location>
    <ligand>
        <name>Zn(2+)</name>
        <dbReference type="ChEBI" id="CHEBI:29105"/>
        <label>1</label>
        <note>catalytic</note>
    </ligand>
</feature>
<dbReference type="HAMAP" id="MF_01818">
    <property type="entry name" value="RNase_Z_BN"/>
    <property type="match status" value="1"/>
</dbReference>
<evidence type="ECO:0000256" key="8">
    <source>
        <dbReference type="HAMAP-Rule" id="MF_01818"/>
    </source>
</evidence>
<keyword evidence="7 8" id="KW-0862">Zinc</keyword>
<dbReference type="RefSeq" id="WP_283203341.1">
    <property type="nucleotide sequence ID" value="NZ_JASGCB010000007.1"/>
</dbReference>
<keyword evidence="3 8" id="KW-0540">Nuclease</keyword>
<evidence type="ECO:0000256" key="3">
    <source>
        <dbReference type="ARBA" id="ARBA00022722"/>
    </source>
</evidence>
<dbReference type="GO" id="GO:0042781">
    <property type="term" value="F:3'-tRNA processing endoribonuclease activity"/>
    <property type="evidence" value="ECO:0007669"/>
    <property type="project" value="UniProtKB-EC"/>
</dbReference>
<evidence type="ECO:0000313" key="11">
    <source>
        <dbReference type="Proteomes" id="UP001529245"/>
    </source>
</evidence>
<evidence type="ECO:0000256" key="2">
    <source>
        <dbReference type="ARBA" id="ARBA00022694"/>
    </source>
</evidence>
<dbReference type="PANTHER" id="PTHR46018:SF2">
    <property type="entry name" value="ZINC PHOSPHODIESTERASE ELAC PROTEIN 1"/>
    <property type="match status" value="1"/>
</dbReference>
<keyword evidence="6 8" id="KW-0378">Hydrolase</keyword>
<dbReference type="SUPFAM" id="SSF56281">
    <property type="entry name" value="Metallo-hydrolase/oxidoreductase"/>
    <property type="match status" value="1"/>
</dbReference>
<comment type="subunit">
    <text evidence="1 8">Homodimer.</text>
</comment>
<evidence type="ECO:0000256" key="4">
    <source>
        <dbReference type="ARBA" id="ARBA00022723"/>
    </source>
</evidence>
<dbReference type="EC" id="3.1.26.11" evidence="8"/>
<dbReference type="NCBIfam" id="TIGR02651">
    <property type="entry name" value="RNase_Z"/>
    <property type="match status" value="1"/>
</dbReference>
<comment type="cofactor">
    <cofactor evidence="8">
        <name>Zn(2+)</name>
        <dbReference type="ChEBI" id="CHEBI:29105"/>
    </cofactor>
    <text evidence="8">Binds 2 Zn(2+) ions.</text>
</comment>
<dbReference type="Proteomes" id="UP001529245">
    <property type="component" value="Unassembled WGS sequence"/>
</dbReference>